<evidence type="ECO:0000313" key="6">
    <source>
        <dbReference type="Proteomes" id="UP001174694"/>
    </source>
</evidence>
<evidence type="ECO:0000259" key="4">
    <source>
        <dbReference type="Pfam" id="PF17875"/>
    </source>
</evidence>
<accession>A0AA38RSF2</accession>
<feature type="region of interest" description="Disordered" evidence="3">
    <location>
        <begin position="1"/>
        <end position="273"/>
    </location>
</feature>
<feature type="compositionally biased region" description="Basic and acidic residues" evidence="3">
    <location>
        <begin position="544"/>
        <end position="554"/>
    </location>
</feature>
<dbReference type="Gene3D" id="3.30.1490.120">
    <property type="entry name" value="RNA polymerase Rpb7-like, N-terminal domain"/>
    <property type="match status" value="1"/>
</dbReference>
<feature type="compositionally biased region" description="Low complexity" evidence="3">
    <location>
        <begin position="94"/>
        <end position="105"/>
    </location>
</feature>
<sequence length="606" mass="66114">MPASVSDELLSAAVSVTPMSPHKSHHRRKSELGKRSRTEQDGDDNRDNSTRKHKKAKKHDGREKPISIPELPQAGEADGTHVKKGKKSRSSKHAAATVVPEEAPANSSPGMTQDNSGFASAGETAELSPKKSKRPRHSKKESHDAGELLQPDATLGGLGTVPDLSNGEHQSAKDKSSRKHRPSMGEESPTADSAPGNLGNTGVGAGRRKTKKRSSKQLLELHTGGDSHASSQDAQTTAHDAELILNSADEDTVSPVSMKKSKSEKKHKDRSEAANVAAVNPVGLDTLSQRPERSSVALQPSHAPADIKFPFFKQFLSLFVPLYPIGFSTPVTSAAEQHLAPMLNHYSPLLQGVVLGYRSPCLAEQARHSKVPANDDTPALLQSIDEYAVGFGRLTAEVDLFKPCRGAWMEGEVVLQSEGNVGIKCFERFNASIEARRLPAGWKWVGFYDQVRAEPQNGKVGQGGDGPVSLDVARGSPMQLDDEASNGENDPLASQMHVTGYWVDLEERRVRGKVRFQIKSYETGLAGDYGYISIVGTMLGEDEERKLDTQERQEKRKRHGKHGGLLRPQSRRVPEFSMTTFGREDQEESSEQRQVFSKSRLNTPDD</sequence>
<dbReference type="Gene3D" id="2.40.50.1060">
    <property type="match status" value="1"/>
</dbReference>
<reference evidence="5" key="1">
    <citation type="submission" date="2022-07" db="EMBL/GenBank/DDBJ databases">
        <title>Fungi with potential for degradation of polypropylene.</title>
        <authorList>
            <person name="Gostincar C."/>
        </authorList>
    </citation>
    <scope>NUCLEOTIDE SEQUENCE</scope>
    <source>
        <strain evidence="5">EXF-13308</strain>
    </source>
</reference>
<dbReference type="EMBL" id="JANBVO010000015">
    <property type="protein sequence ID" value="KAJ9145059.1"/>
    <property type="molecule type" value="Genomic_DNA"/>
</dbReference>
<feature type="compositionally biased region" description="Polar residues" evidence="3">
    <location>
        <begin position="595"/>
        <end position="606"/>
    </location>
</feature>
<dbReference type="Pfam" id="PF17875">
    <property type="entry name" value="RPA43_OB"/>
    <property type="match status" value="1"/>
</dbReference>
<name>A0AA38RSF2_9PEZI</name>
<proteinExistence type="predicted"/>
<gene>
    <name evidence="5" type="ORF">NKR23_g5500</name>
</gene>
<organism evidence="5 6">
    <name type="scientific">Pleurostoma richardsiae</name>
    <dbReference type="NCBI Taxonomy" id="41990"/>
    <lineage>
        <taxon>Eukaryota</taxon>
        <taxon>Fungi</taxon>
        <taxon>Dikarya</taxon>
        <taxon>Ascomycota</taxon>
        <taxon>Pezizomycotina</taxon>
        <taxon>Sordariomycetes</taxon>
        <taxon>Sordariomycetidae</taxon>
        <taxon>Calosphaeriales</taxon>
        <taxon>Pleurostomataceae</taxon>
        <taxon>Pleurostoma</taxon>
    </lineage>
</organism>
<dbReference type="AlphaFoldDB" id="A0AA38RSF2"/>
<evidence type="ECO:0000256" key="2">
    <source>
        <dbReference type="ARBA" id="ARBA00023163"/>
    </source>
</evidence>
<protein>
    <submittedName>
        <fullName evidence="5">DNA-directed RNA polymerase I subunit RPA43</fullName>
    </submittedName>
</protein>
<feature type="compositionally biased region" description="Basic and acidic residues" evidence="3">
    <location>
        <begin position="30"/>
        <end position="50"/>
    </location>
</feature>
<feature type="compositionally biased region" description="Polar residues" evidence="3">
    <location>
        <begin position="228"/>
        <end position="238"/>
    </location>
</feature>
<dbReference type="InterPro" id="IPR041178">
    <property type="entry name" value="RPA43_OB"/>
</dbReference>
<dbReference type="Proteomes" id="UP001174694">
    <property type="component" value="Unassembled WGS sequence"/>
</dbReference>
<feature type="compositionally biased region" description="Basic residues" evidence="3">
    <location>
        <begin position="82"/>
        <end position="92"/>
    </location>
</feature>
<feature type="compositionally biased region" description="Basic residues" evidence="3">
    <location>
        <begin position="259"/>
        <end position="268"/>
    </location>
</feature>
<feature type="compositionally biased region" description="Basic residues" evidence="3">
    <location>
        <begin position="130"/>
        <end position="140"/>
    </location>
</feature>
<keyword evidence="6" id="KW-1185">Reference proteome</keyword>
<feature type="compositionally biased region" description="Polar residues" evidence="3">
    <location>
        <begin position="106"/>
        <end position="118"/>
    </location>
</feature>
<comment type="caution">
    <text evidence="5">The sequence shown here is derived from an EMBL/GenBank/DDBJ whole genome shotgun (WGS) entry which is preliminary data.</text>
</comment>
<evidence type="ECO:0000256" key="3">
    <source>
        <dbReference type="SAM" id="MobiDB-lite"/>
    </source>
</evidence>
<dbReference type="GO" id="GO:0000428">
    <property type="term" value="C:DNA-directed RNA polymerase complex"/>
    <property type="evidence" value="ECO:0007669"/>
    <property type="project" value="UniProtKB-KW"/>
</dbReference>
<feature type="compositionally biased region" description="Basic residues" evidence="3">
    <location>
        <begin position="555"/>
        <end position="564"/>
    </location>
</feature>
<feature type="region of interest" description="Disordered" evidence="3">
    <location>
        <begin position="544"/>
        <end position="606"/>
    </location>
</feature>
<keyword evidence="2" id="KW-0804">Transcription</keyword>
<feature type="domain" description="RPA43 OB" evidence="4">
    <location>
        <begin position="403"/>
        <end position="539"/>
    </location>
</feature>
<evidence type="ECO:0000256" key="1">
    <source>
        <dbReference type="ARBA" id="ARBA00022478"/>
    </source>
</evidence>
<evidence type="ECO:0000313" key="5">
    <source>
        <dbReference type="EMBL" id="KAJ9145059.1"/>
    </source>
</evidence>
<feature type="compositionally biased region" description="Basic residues" evidence="3">
    <location>
        <begin position="206"/>
        <end position="215"/>
    </location>
</feature>
<dbReference type="InterPro" id="IPR036898">
    <property type="entry name" value="RNA_pol_Rpb7-like_N_sf"/>
</dbReference>
<keyword evidence="1 5" id="KW-0240">DNA-directed RNA polymerase</keyword>